<dbReference type="AlphaFoldDB" id="A0A6D2ILB3"/>
<gene>
    <name evidence="2" type="ORF">MERR_LOCUS15143</name>
</gene>
<feature type="region of interest" description="Disordered" evidence="1">
    <location>
        <begin position="1"/>
        <end position="109"/>
    </location>
</feature>
<dbReference type="Proteomes" id="UP000467841">
    <property type="component" value="Unassembled WGS sequence"/>
</dbReference>
<sequence length="109" mass="12527">MSDKPDEPRRSQRLAALQQKQQNEALPIRAKSPEQPVRAKSPEQPEENSVDNEETNPRFWLMKSNRGIAASMREGKPRKTLSMQELVTRPESAVKRRKINDSTDSEDEI</sequence>
<feature type="compositionally biased region" description="Acidic residues" evidence="1">
    <location>
        <begin position="44"/>
        <end position="54"/>
    </location>
</feature>
<protein>
    <submittedName>
        <fullName evidence="2">Uncharacterized protein</fullName>
    </submittedName>
</protein>
<organism evidence="2 3">
    <name type="scientific">Microthlaspi erraticum</name>
    <dbReference type="NCBI Taxonomy" id="1685480"/>
    <lineage>
        <taxon>Eukaryota</taxon>
        <taxon>Viridiplantae</taxon>
        <taxon>Streptophyta</taxon>
        <taxon>Embryophyta</taxon>
        <taxon>Tracheophyta</taxon>
        <taxon>Spermatophyta</taxon>
        <taxon>Magnoliopsida</taxon>
        <taxon>eudicotyledons</taxon>
        <taxon>Gunneridae</taxon>
        <taxon>Pentapetalae</taxon>
        <taxon>rosids</taxon>
        <taxon>malvids</taxon>
        <taxon>Brassicales</taxon>
        <taxon>Brassicaceae</taxon>
        <taxon>Coluteocarpeae</taxon>
        <taxon>Microthlaspi</taxon>
    </lineage>
</organism>
<comment type="caution">
    <text evidence="2">The sequence shown here is derived from an EMBL/GenBank/DDBJ whole genome shotgun (WGS) entry which is preliminary data.</text>
</comment>
<feature type="compositionally biased region" description="Basic and acidic residues" evidence="1">
    <location>
        <begin position="1"/>
        <end position="10"/>
    </location>
</feature>
<evidence type="ECO:0000313" key="2">
    <source>
        <dbReference type="EMBL" id="CAA7027908.1"/>
    </source>
</evidence>
<evidence type="ECO:0000313" key="3">
    <source>
        <dbReference type="Proteomes" id="UP000467841"/>
    </source>
</evidence>
<name>A0A6D2ILB3_9BRAS</name>
<keyword evidence="3" id="KW-1185">Reference proteome</keyword>
<proteinExistence type="predicted"/>
<accession>A0A6D2ILB3</accession>
<evidence type="ECO:0000256" key="1">
    <source>
        <dbReference type="SAM" id="MobiDB-lite"/>
    </source>
</evidence>
<dbReference type="EMBL" id="CACVBM020001063">
    <property type="protein sequence ID" value="CAA7027908.1"/>
    <property type="molecule type" value="Genomic_DNA"/>
</dbReference>
<reference evidence="2" key="1">
    <citation type="submission" date="2020-01" db="EMBL/GenBank/DDBJ databases">
        <authorList>
            <person name="Mishra B."/>
        </authorList>
    </citation>
    <scope>NUCLEOTIDE SEQUENCE [LARGE SCALE GENOMIC DNA]</scope>
</reference>